<dbReference type="OrthoDB" id="3517654at2"/>
<protein>
    <submittedName>
        <fullName evidence="2">Uncharacterized protein</fullName>
    </submittedName>
</protein>
<reference evidence="3" key="1">
    <citation type="journal article" date="2017" name="Med. Chem. Commun.">
        <title>Nonomuraea sp. ATCC 55076 harbours the largest actinomycete chromosome to date and the kistamicin biosynthetic gene cluster.</title>
        <authorList>
            <person name="Nazari B."/>
            <person name="Forneris C.C."/>
            <person name="Gibson M.I."/>
            <person name="Moon K."/>
            <person name="Schramma K.R."/>
            <person name="Seyedsayamdost M.R."/>
        </authorList>
    </citation>
    <scope>NUCLEOTIDE SEQUENCE [LARGE SCALE GENOMIC DNA]</scope>
    <source>
        <strain evidence="3">ATCC 55076</strain>
    </source>
</reference>
<keyword evidence="1" id="KW-1133">Transmembrane helix</keyword>
<sequence length="319" mass="36330">MSKLGGSADVLQTTGILDLTRALERARVHAGILVEDLERCRELAYSLEAVILLDRARGRALRLAGTLEEARIPDLTSTPLNVLDRSLDQARLLSRGITDERIIAGARHRVRALTVMNACDRIFEPARTLAGTLDEVQIRARELDRDLGQAVRLVRRLDKWLHQFEPAHVAAKRANVARPAVVLVDALTRLLPARHRSRYAEELHAELYELANAKATSSAQVIYSVHQLRRVLELRMALSGRVRLYHVRRAASWVLASEWRTWTLLGPFMVAAAYNVYWVQGWGSAFYSIPCMVGFYAGVEWLRKRWHVTVKRRRRPPRI</sequence>
<feature type="transmembrane region" description="Helical" evidence="1">
    <location>
        <begin position="285"/>
        <end position="303"/>
    </location>
</feature>
<keyword evidence="1" id="KW-0812">Transmembrane</keyword>
<keyword evidence="1" id="KW-0472">Membrane</keyword>
<dbReference type="EMBL" id="CP017717">
    <property type="protein sequence ID" value="AQZ62651.1"/>
    <property type="molecule type" value="Genomic_DNA"/>
</dbReference>
<accession>A0A1U9ZXG8</accession>
<proteinExistence type="predicted"/>
<organism evidence="2 3">
    <name type="scientific">[Actinomadura] parvosata subsp. kistnae</name>
    <dbReference type="NCBI Taxonomy" id="1909395"/>
    <lineage>
        <taxon>Bacteria</taxon>
        <taxon>Bacillati</taxon>
        <taxon>Actinomycetota</taxon>
        <taxon>Actinomycetes</taxon>
        <taxon>Streptosporangiales</taxon>
        <taxon>Streptosporangiaceae</taxon>
        <taxon>Nonomuraea</taxon>
    </lineage>
</organism>
<dbReference type="KEGG" id="noa:BKM31_15340"/>
<evidence type="ECO:0000256" key="1">
    <source>
        <dbReference type="SAM" id="Phobius"/>
    </source>
</evidence>
<dbReference type="AlphaFoldDB" id="A0A1U9ZXG8"/>
<name>A0A1U9ZXG8_9ACTN</name>
<gene>
    <name evidence="2" type="ORF">BKM31_15340</name>
</gene>
<evidence type="ECO:0000313" key="3">
    <source>
        <dbReference type="Proteomes" id="UP000190797"/>
    </source>
</evidence>
<evidence type="ECO:0000313" key="2">
    <source>
        <dbReference type="EMBL" id="AQZ62651.1"/>
    </source>
</evidence>
<dbReference type="RefSeq" id="WP_080038815.1">
    <property type="nucleotide sequence ID" value="NZ_CP017717.1"/>
</dbReference>
<keyword evidence="3" id="KW-1185">Reference proteome</keyword>
<dbReference type="Proteomes" id="UP000190797">
    <property type="component" value="Chromosome"/>
</dbReference>